<name>A0ABM7G708_9SPHN</name>
<dbReference type="EMBL" id="AP018818">
    <property type="protein sequence ID" value="BBF71638.1"/>
    <property type="molecule type" value="Genomic_DNA"/>
</dbReference>
<feature type="domain" description="PilZ" evidence="1">
    <location>
        <begin position="11"/>
        <end position="87"/>
    </location>
</feature>
<evidence type="ECO:0000313" key="3">
    <source>
        <dbReference type="Proteomes" id="UP001059971"/>
    </source>
</evidence>
<dbReference type="Pfam" id="PF07238">
    <property type="entry name" value="PilZ"/>
    <property type="match status" value="1"/>
</dbReference>
<accession>A0ABM7G708</accession>
<dbReference type="Proteomes" id="UP001059971">
    <property type="component" value="Chromosome 2"/>
</dbReference>
<protein>
    <recommendedName>
        <fullName evidence="1">PilZ domain-containing protein</fullName>
    </recommendedName>
</protein>
<dbReference type="Gene3D" id="2.40.10.220">
    <property type="entry name" value="predicted glycosyltransferase like domains"/>
    <property type="match status" value="1"/>
</dbReference>
<dbReference type="InterPro" id="IPR009875">
    <property type="entry name" value="PilZ_domain"/>
</dbReference>
<reference evidence="2" key="1">
    <citation type="submission" date="2018-07" db="EMBL/GenBank/DDBJ databases">
        <title>Complete genome sequence of Sphingomonas bisphenolicum strain AO1, a bisphenol A degradative bacterium isolated from Japanese farm field.</title>
        <authorList>
            <person name="Murakami M."/>
            <person name="Koh M."/>
            <person name="Koba S."/>
            <person name="Matsumura Y."/>
        </authorList>
    </citation>
    <scope>NUCLEOTIDE SEQUENCE</scope>
    <source>
        <strain evidence="2">AO1</strain>
    </source>
</reference>
<organism evidence="2 3">
    <name type="scientific">Sphingomonas bisphenolicum</name>
    <dbReference type="NCBI Taxonomy" id="296544"/>
    <lineage>
        <taxon>Bacteria</taxon>
        <taxon>Pseudomonadati</taxon>
        <taxon>Pseudomonadota</taxon>
        <taxon>Alphaproteobacteria</taxon>
        <taxon>Sphingomonadales</taxon>
        <taxon>Sphingomonadaceae</taxon>
        <taxon>Sphingomonas</taxon>
    </lineage>
</organism>
<gene>
    <name evidence="2" type="ORF">SBA_ch2_1710</name>
</gene>
<dbReference type="RefSeq" id="WP_224546812.1">
    <property type="nucleotide sequence ID" value="NZ_AP018818.1"/>
</dbReference>
<evidence type="ECO:0000313" key="2">
    <source>
        <dbReference type="EMBL" id="BBF71638.1"/>
    </source>
</evidence>
<dbReference type="SUPFAM" id="SSF141371">
    <property type="entry name" value="PilZ domain-like"/>
    <property type="match status" value="1"/>
</dbReference>
<proteinExistence type="predicted"/>
<sequence>MTVDKLAFRFDRRQHPRFVTAFEAELLEGDEARMVIVGDISAGGCLLEEGRGLKVGSRVQLRAKGLDMASRISWVRDDLCGVRFTQMVDPLQVIQDNMTSVPSLTDMIAKFSRDRLDGAELRR</sequence>
<evidence type="ECO:0000259" key="1">
    <source>
        <dbReference type="Pfam" id="PF07238"/>
    </source>
</evidence>
<keyword evidence="3" id="KW-1185">Reference proteome</keyword>